<dbReference type="RefSeq" id="WP_036905165.1">
    <property type="nucleotide sequence ID" value="NZ_CP138967.1"/>
</dbReference>
<accession>A0A0A2C5D1</accession>
<dbReference type="EMBL" id="JNAX01000010">
    <property type="protein sequence ID" value="KGG20762.1"/>
    <property type="molecule type" value="Genomic_DNA"/>
</dbReference>
<sequence length="118" mass="13494">MGTLVELIKETYDHKACLEIASSGCSEGACTRHNYQADTLLLYMSYSDEIIKYTSERLGYNFLSNLARDFGSPLKDSKDQDNFSWQEVVSACPNKDDYKHALVWKFIELVAKEKSLDH</sequence>
<reference evidence="2" key="1">
    <citation type="journal article" date="2014" name="Sci. Data">
        <title>Genomes of diverse isolates of the marine cyanobacterium Prochlorococcus.</title>
        <authorList>
            <person name="Biller S."/>
            <person name="Berube P."/>
            <person name="Thompson J."/>
            <person name="Kelly L."/>
            <person name="Roggensack S."/>
            <person name="Awad L."/>
            <person name="Roache-Johnson K."/>
            <person name="Ding H."/>
            <person name="Giovannoni S.J."/>
            <person name="Moore L.R."/>
            <person name="Chisholm S.W."/>
        </authorList>
    </citation>
    <scope>NUCLEOTIDE SEQUENCE [LARGE SCALE GENOMIC DNA]</scope>
    <source>
        <strain evidence="2">PAC1</strain>
    </source>
</reference>
<dbReference type="Proteomes" id="UP000030392">
    <property type="component" value="Unassembled WGS sequence"/>
</dbReference>
<name>A0A0A2C5D1_PROMR</name>
<protein>
    <submittedName>
        <fullName evidence="1">Uncharacterized protein</fullName>
    </submittedName>
</protein>
<comment type="caution">
    <text evidence="1">The sequence shown here is derived from an EMBL/GenBank/DDBJ whole genome shotgun (WGS) entry which is preliminary data.</text>
</comment>
<dbReference type="AlphaFoldDB" id="A0A0A2C5D1"/>
<evidence type="ECO:0000313" key="1">
    <source>
        <dbReference type="EMBL" id="KGG20762.1"/>
    </source>
</evidence>
<gene>
    <name evidence="1" type="ORF">EV03_0697</name>
</gene>
<organism evidence="1 2">
    <name type="scientific">Prochlorococcus marinus str. PAC1</name>
    <dbReference type="NCBI Taxonomy" id="59924"/>
    <lineage>
        <taxon>Bacteria</taxon>
        <taxon>Bacillati</taxon>
        <taxon>Cyanobacteriota</taxon>
        <taxon>Cyanophyceae</taxon>
        <taxon>Synechococcales</taxon>
        <taxon>Prochlorococcaceae</taxon>
        <taxon>Prochlorococcus</taxon>
    </lineage>
</organism>
<evidence type="ECO:0000313" key="2">
    <source>
        <dbReference type="Proteomes" id="UP000030392"/>
    </source>
</evidence>
<proteinExistence type="predicted"/>